<protein>
    <submittedName>
        <fullName evidence="3">S-adenosyl-L-methionine-dependent methyltransferase</fullName>
    </submittedName>
</protein>
<feature type="domain" description="Methyltransferase" evidence="2">
    <location>
        <begin position="44"/>
        <end position="134"/>
    </location>
</feature>
<feature type="non-terminal residue" evidence="3">
    <location>
        <position position="1"/>
    </location>
</feature>
<dbReference type="Gene3D" id="3.40.50.150">
    <property type="entry name" value="Vaccinia Virus protein VP39"/>
    <property type="match status" value="1"/>
</dbReference>
<evidence type="ECO:0000259" key="2">
    <source>
        <dbReference type="Pfam" id="PF13649"/>
    </source>
</evidence>
<dbReference type="STRING" id="71784.A0A1Y2AUC5"/>
<dbReference type="SUPFAM" id="SSF53335">
    <property type="entry name" value="S-adenosyl-L-methionine-dependent methyltransferases"/>
    <property type="match status" value="1"/>
</dbReference>
<dbReference type="EMBL" id="MCFC01000051">
    <property type="protein sequence ID" value="ORY26054.1"/>
    <property type="molecule type" value="Genomic_DNA"/>
</dbReference>
<keyword evidence="4" id="KW-1185">Reference proteome</keyword>
<proteinExistence type="predicted"/>
<evidence type="ECO:0000256" key="1">
    <source>
        <dbReference type="ARBA" id="ARBA00022679"/>
    </source>
</evidence>
<gene>
    <name evidence="3" type="ORF">BCR39DRAFT_450436</name>
</gene>
<dbReference type="OrthoDB" id="540004at2759"/>
<dbReference type="GO" id="GO:0032259">
    <property type="term" value="P:methylation"/>
    <property type="evidence" value="ECO:0007669"/>
    <property type="project" value="UniProtKB-KW"/>
</dbReference>
<dbReference type="InterPro" id="IPR041698">
    <property type="entry name" value="Methyltransf_25"/>
</dbReference>
<feature type="non-terminal residue" evidence="3">
    <location>
        <position position="186"/>
    </location>
</feature>
<comment type="caution">
    <text evidence="3">The sequence shown here is derived from an EMBL/GenBank/DDBJ whole genome shotgun (WGS) entry which is preliminary data.</text>
</comment>
<keyword evidence="1 3" id="KW-0808">Transferase</keyword>
<reference evidence="3 4" key="1">
    <citation type="submission" date="2016-07" db="EMBL/GenBank/DDBJ databases">
        <title>Pervasive Adenine N6-methylation of Active Genes in Fungi.</title>
        <authorList>
            <consortium name="DOE Joint Genome Institute"/>
            <person name="Mondo S.J."/>
            <person name="Dannebaum R.O."/>
            <person name="Kuo R.C."/>
            <person name="Labutti K."/>
            <person name="Haridas S."/>
            <person name="Kuo A."/>
            <person name="Salamov A."/>
            <person name="Ahrendt S.R."/>
            <person name="Lipzen A."/>
            <person name="Sullivan W."/>
            <person name="Andreopoulos W.B."/>
            <person name="Clum A."/>
            <person name="Lindquist E."/>
            <person name="Daum C."/>
            <person name="Ramamoorthy G.K."/>
            <person name="Gryganskyi A."/>
            <person name="Culley D."/>
            <person name="Magnuson J.K."/>
            <person name="James T.Y."/>
            <person name="O'Malley M.A."/>
            <person name="Stajich J.E."/>
            <person name="Spatafora J.W."/>
            <person name="Visel A."/>
            <person name="Grigoriev I.V."/>
        </authorList>
    </citation>
    <scope>NUCLEOTIDE SEQUENCE [LARGE SCALE GENOMIC DNA]</scope>
    <source>
        <strain evidence="3 4">68-887.2</strain>
    </source>
</reference>
<dbReference type="Pfam" id="PF13649">
    <property type="entry name" value="Methyltransf_25"/>
    <property type="match status" value="1"/>
</dbReference>
<name>A0A1Y2AUC5_9TREE</name>
<organism evidence="3 4">
    <name type="scientific">Naematelia encephala</name>
    <dbReference type="NCBI Taxonomy" id="71784"/>
    <lineage>
        <taxon>Eukaryota</taxon>
        <taxon>Fungi</taxon>
        <taxon>Dikarya</taxon>
        <taxon>Basidiomycota</taxon>
        <taxon>Agaricomycotina</taxon>
        <taxon>Tremellomycetes</taxon>
        <taxon>Tremellales</taxon>
        <taxon>Naemateliaceae</taxon>
        <taxon>Naematelia</taxon>
    </lineage>
</organism>
<dbReference type="PANTHER" id="PTHR43861">
    <property type="entry name" value="TRANS-ACONITATE 2-METHYLTRANSFERASE-RELATED"/>
    <property type="match status" value="1"/>
</dbReference>
<evidence type="ECO:0000313" key="4">
    <source>
        <dbReference type="Proteomes" id="UP000193986"/>
    </source>
</evidence>
<dbReference type="InParanoid" id="A0A1Y2AUC5"/>
<dbReference type="AlphaFoldDB" id="A0A1Y2AUC5"/>
<dbReference type="GO" id="GO:0008168">
    <property type="term" value="F:methyltransferase activity"/>
    <property type="evidence" value="ECO:0007669"/>
    <property type="project" value="UniProtKB-KW"/>
</dbReference>
<dbReference type="CDD" id="cd02440">
    <property type="entry name" value="AdoMet_MTases"/>
    <property type="match status" value="1"/>
</dbReference>
<sequence>KQIISSSYNHIAPTYHAWTSPRPTTTRSDYISRLSSLLAPPAAVLELGCGAGIPATRQLVELGYNVTGVDVSDSMIRIARTEVPDAEFMVSDMASFVPTKKYSCVMAFYSLWHLPPAEQSELLQRAAGWLEPGGWMLFNLMTVEGELKMGDWMGAPMISWGQGVEGNQAMVKKLVDAGLIEDDNEA</sequence>
<dbReference type="InterPro" id="IPR029063">
    <property type="entry name" value="SAM-dependent_MTases_sf"/>
</dbReference>
<keyword evidence="3" id="KW-0489">Methyltransferase</keyword>
<dbReference type="Proteomes" id="UP000193986">
    <property type="component" value="Unassembled WGS sequence"/>
</dbReference>
<accession>A0A1Y2AUC5</accession>
<evidence type="ECO:0000313" key="3">
    <source>
        <dbReference type="EMBL" id="ORY26054.1"/>
    </source>
</evidence>